<keyword evidence="2" id="KW-1133">Transmembrane helix</keyword>
<feature type="region of interest" description="Disordered" evidence="1">
    <location>
        <begin position="242"/>
        <end position="332"/>
    </location>
</feature>
<dbReference type="Proteomes" id="UP000530660">
    <property type="component" value="Unassembled WGS sequence"/>
</dbReference>
<reference evidence="3 4" key="1">
    <citation type="journal article" date="2020" name="J. Phycol.">
        <title>Comparative genome analysis reveals Cyanidiococcus gen. nov., a new extremophilic red algal genus sister to Cyanidioschyzon (Cyanidioschyzonaceae, Rhodophyta).</title>
        <authorList>
            <person name="Liu S.-L."/>
            <person name="Chiang Y.-R."/>
            <person name="Yoon H.S."/>
            <person name="Fu H.-Y."/>
        </authorList>
    </citation>
    <scope>NUCLEOTIDE SEQUENCE [LARGE SCALE GENOMIC DNA]</scope>
    <source>
        <strain evidence="3 4">THAL066</strain>
    </source>
</reference>
<evidence type="ECO:0000313" key="3">
    <source>
        <dbReference type="EMBL" id="KAF6003276.1"/>
    </source>
</evidence>
<protein>
    <submittedName>
        <fullName evidence="3">Uncharacterized protein</fullName>
    </submittedName>
</protein>
<comment type="caution">
    <text evidence="3">The sequence shown here is derived from an EMBL/GenBank/DDBJ whole genome shotgun (WGS) entry which is preliminary data.</text>
</comment>
<feature type="transmembrane region" description="Helical" evidence="2">
    <location>
        <begin position="81"/>
        <end position="100"/>
    </location>
</feature>
<evidence type="ECO:0000313" key="4">
    <source>
        <dbReference type="Proteomes" id="UP000530660"/>
    </source>
</evidence>
<gene>
    <name evidence="3" type="ORF">F1559_002563</name>
</gene>
<keyword evidence="2" id="KW-0472">Membrane</keyword>
<keyword evidence="2" id="KW-0812">Transmembrane</keyword>
<name>A0A7J7IJK1_9RHOD</name>
<evidence type="ECO:0000256" key="1">
    <source>
        <dbReference type="SAM" id="MobiDB-lite"/>
    </source>
</evidence>
<accession>A0A7J7IJK1</accession>
<feature type="transmembrane region" description="Helical" evidence="2">
    <location>
        <begin position="151"/>
        <end position="172"/>
    </location>
</feature>
<dbReference type="EMBL" id="VWRR01000007">
    <property type="protein sequence ID" value="KAF6003276.1"/>
    <property type="molecule type" value="Genomic_DNA"/>
</dbReference>
<proteinExistence type="predicted"/>
<feature type="compositionally biased region" description="Basic and acidic residues" evidence="1">
    <location>
        <begin position="299"/>
        <end position="309"/>
    </location>
</feature>
<evidence type="ECO:0000256" key="2">
    <source>
        <dbReference type="SAM" id="Phobius"/>
    </source>
</evidence>
<feature type="transmembrane region" description="Helical" evidence="2">
    <location>
        <begin position="121"/>
        <end position="145"/>
    </location>
</feature>
<dbReference type="AlphaFoldDB" id="A0A7J7IJK1"/>
<keyword evidence="4" id="KW-1185">Reference proteome</keyword>
<feature type="compositionally biased region" description="Low complexity" evidence="1">
    <location>
        <begin position="314"/>
        <end position="332"/>
    </location>
</feature>
<sequence length="332" mass="37045">MTRDTAHDADIVRSYSGYRLASDSGFWSGRLLLSTLAGYGLGMVIQVTTRWFRSARRPPCHEALRQRATVTMYQLLRWTQWADFLCTVLFLGLVLFAGTLEEVLIRSVETAPPWALSMNRVLLVTGAITTGLNAIIAVFASWQAYVYGLRAISPVFCVVRYIHIMAALSVFYHGATHWRTHSNAIRLLDEMSAAPSKGATPHRLAAHFLTYATIFAFMAWDTHQQLVDGFQVVSETTVPGFARKASKSRRQRPTAEHLASVRGSGPQPSDFYLDPEMRQRSSSTSTQACVWKTPPLRRVVTEDGRHEPRAAPQARTASARGSRSTTSIRLNE</sequence>
<organism evidence="3 4">
    <name type="scientific">Cyanidiococcus yangmingshanensis</name>
    <dbReference type="NCBI Taxonomy" id="2690220"/>
    <lineage>
        <taxon>Eukaryota</taxon>
        <taxon>Rhodophyta</taxon>
        <taxon>Bangiophyceae</taxon>
        <taxon>Cyanidiales</taxon>
        <taxon>Cyanidiaceae</taxon>
        <taxon>Cyanidiococcus</taxon>
    </lineage>
</organism>